<organism evidence="2 3">
    <name type="scientific">Biomphalaria glabrata</name>
    <name type="common">Bloodfluke planorb</name>
    <name type="synonym">Freshwater snail</name>
    <dbReference type="NCBI Taxonomy" id="6526"/>
    <lineage>
        <taxon>Eukaryota</taxon>
        <taxon>Metazoa</taxon>
        <taxon>Spiralia</taxon>
        <taxon>Lophotrochozoa</taxon>
        <taxon>Mollusca</taxon>
        <taxon>Gastropoda</taxon>
        <taxon>Heterobranchia</taxon>
        <taxon>Euthyneura</taxon>
        <taxon>Panpulmonata</taxon>
        <taxon>Hygrophila</taxon>
        <taxon>Lymnaeoidea</taxon>
        <taxon>Planorbidae</taxon>
        <taxon>Biomphalaria</taxon>
    </lineage>
</organism>
<dbReference type="GeneID" id="106055845"/>
<dbReference type="InterPro" id="IPR016186">
    <property type="entry name" value="C-type_lectin-like/link_sf"/>
</dbReference>
<keyword evidence="2" id="KW-1185">Reference proteome</keyword>
<keyword evidence="1" id="KW-1133">Transmembrane helix</keyword>
<dbReference type="CDD" id="cd00037">
    <property type="entry name" value="CLECT"/>
    <property type="match status" value="1"/>
</dbReference>
<keyword evidence="1" id="KW-0812">Transmembrane</keyword>
<dbReference type="Proteomes" id="UP001165740">
    <property type="component" value="Chromosome 6"/>
</dbReference>
<dbReference type="AlphaFoldDB" id="A0A9W3AST1"/>
<protein>
    <submittedName>
        <fullName evidence="3">Uncharacterized protein LOC106055845 isoform X2</fullName>
    </submittedName>
</protein>
<evidence type="ECO:0000256" key="1">
    <source>
        <dbReference type="SAM" id="Phobius"/>
    </source>
</evidence>
<sequence>MIKVKSSEFIPEIEGLPEASYNVEENTFALFCKWANMKKYYGLCYKYFYNRLTRKKAEMQCQVMNGHLAHIADPFDMPYFKYQWNFSFFYWVGVKLESHNGCVAYSSNGSFLPKNCLLPLPYICMFRDEAFSRMLLKQSKNIYLMKRSSYHSILVIVFVLTLLSLPCLIIPTSNKHNRKSDQSNVSESHIQCRRDTSSVHDFNAENLDWKKSVSDDEVIQMYNEMVAAKLKNASHKNSVSSKYSTQSYSTVHSNLSK</sequence>
<proteinExistence type="predicted"/>
<dbReference type="SUPFAM" id="SSF56436">
    <property type="entry name" value="C-type lectin-like"/>
    <property type="match status" value="1"/>
</dbReference>
<dbReference type="RefSeq" id="XP_055890168.1">
    <property type="nucleotide sequence ID" value="XM_056034193.1"/>
</dbReference>
<evidence type="ECO:0000313" key="2">
    <source>
        <dbReference type="Proteomes" id="UP001165740"/>
    </source>
</evidence>
<evidence type="ECO:0000313" key="3">
    <source>
        <dbReference type="RefSeq" id="XP_055890168.1"/>
    </source>
</evidence>
<feature type="transmembrane region" description="Helical" evidence="1">
    <location>
        <begin position="150"/>
        <end position="170"/>
    </location>
</feature>
<reference evidence="3" key="1">
    <citation type="submission" date="2025-08" db="UniProtKB">
        <authorList>
            <consortium name="RefSeq"/>
        </authorList>
    </citation>
    <scope>IDENTIFICATION</scope>
</reference>
<keyword evidence="1" id="KW-0472">Membrane</keyword>
<name>A0A9W3AST1_BIOGL</name>
<accession>A0A9W3AST1</accession>
<dbReference type="Gene3D" id="3.10.100.10">
    <property type="entry name" value="Mannose-Binding Protein A, subunit A"/>
    <property type="match status" value="1"/>
</dbReference>
<gene>
    <name evidence="3" type="primary">LOC106055845</name>
</gene>
<dbReference type="InterPro" id="IPR016187">
    <property type="entry name" value="CTDL_fold"/>
</dbReference>